<sequence length="460" mass="49701">MARKIIPIDGPGNPPIGGPPGRHQVPNVKPWKLPRQKTYVFTNANIVDTENGAIIENQDLHTADGIITAIGKDLPVWAKDTIVDLKGRYICPGLIDCHVHLTAVAGEAGLGSQLSESDVAVSYFRQPFLCNQILSRGFTTVRDTGGATLALKEAIADDVFPGPRLFIANKALSQTGGHGDDRGQHDNSKCCGGSGSLSTVVDGVPACLTQAREQMRTGADFIKIMVGGGVASPADKLENTQFTADEIRAIVDVAESYGTYVTAHAYTPKAIRHAVDNGVKGIEHGNLIDADTAKYLAEKNISLTPTLVTYQAMGEDKYRDFLPPANQDKNQQVLQRGLVSLKLAHDAGVTLCHGSDLLGPLHEEQSREFGIRSQVLSNKVVLQGATVNAARMLRQDKFLGQVKVDFAADLLILDKNPLEDVSIFDDPRSNVLAVLKNGRVYKSRWGGLKEDIDRRDDVAR</sequence>
<dbReference type="GO" id="GO:0016810">
    <property type="term" value="F:hydrolase activity, acting on carbon-nitrogen (but not peptide) bonds"/>
    <property type="evidence" value="ECO:0007669"/>
    <property type="project" value="InterPro"/>
</dbReference>
<dbReference type="SUPFAM" id="SSF51338">
    <property type="entry name" value="Composite domain of metallo-dependent hydrolases"/>
    <property type="match status" value="1"/>
</dbReference>
<dbReference type="STRING" id="1531966.A0A0A1TQY1"/>
<dbReference type="InterPro" id="IPR051781">
    <property type="entry name" value="Metallo-dep_Hydrolase"/>
</dbReference>
<organism evidence="3 4">
    <name type="scientific">[Torrubiella] hemipterigena</name>
    <dbReference type="NCBI Taxonomy" id="1531966"/>
    <lineage>
        <taxon>Eukaryota</taxon>
        <taxon>Fungi</taxon>
        <taxon>Dikarya</taxon>
        <taxon>Ascomycota</taxon>
        <taxon>Pezizomycotina</taxon>
        <taxon>Sordariomycetes</taxon>
        <taxon>Hypocreomycetidae</taxon>
        <taxon>Hypocreales</taxon>
        <taxon>Clavicipitaceae</taxon>
        <taxon>Clavicipitaceae incertae sedis</taxon>
        <taxon>'Torrubiella' clade</taxon>
    </lineage>
</organism>
<feature type="domain" description="Amidohydrolase-related" evidence="2">
    <location>
        <begin position="89"/>
        <end position="440"/>
    </location>
</feature>
<dbReference type="AlphaFoldDB" id="A0A0A1TQY1"/>
<dbReference type="HOGENOM" id="CLU_023620_2_0_1"/>
<dbReference type="Gene3D" id="3.20.20.140">
    <property type="entry name" value="Metal-dependent hydrolases"/>
    <property type="match status" value="1"/>
</dbReference>
<feature type="compositionally biased region" description="Low complexity" evidence="1">
    <location>
        <begin position="1"/>
        <end position="11"/>
    </location>
</feature>
<dbReference type="PANTHER" id="PTHR43135">
    <property type="entry name" value="ALPHA-D-RIBOSE 1-METHYLPHOSPHONATE 5-TRIPHOSPHATE DIPHOSPHATASE"/>
    <property type="match status" value="1"/>
</dbReference>
<proteinExistence type="predicted"/>
<dbReference type="InterPro" id="IPR006680">
    <property type="entry name" value="Amidohydro-rel"/>
</dbReference>
<evidence type="ECO:0000313" key="3">
    <source>
        <dbReference type="EMBL" id="CEJ94400.1"/>
    </source>
</evidence>
<dbReference type="Proteomes" id="UP000039046">
    <property type="component" value="Unassembled WGS sequence"/>
</dbReference>
<dbReference type="PANTHER" id="PTHR43135:SF3">
    <property type="entry name" value="ALPHA-D-RIBOSE 1-METHYLPHOSPHONATE 5-TRIPHOSPHATE DIPHOSPHATASE"/>
    <property type="match status" value="1"/>
</dbReference>
<evidence type="ECO:0000313" key="4">
    <source>
        <dbReference type="Proteomes" id="UP000039046"/>
    </source>
</evidence>
<dbReference type="SUPFAM" id="SSF51556">
    <property type="entry name" value="Metallo-dependent hydrolases"/>
    <property type="match status" value="1"/>
</dbReference>
<name>A0A0A1TQY1_9HYPO</name>
<dbReference type="InterPro" id="IPR011059">
    <property type="entry name" value="Metal-dep_hydrolase_composite"/>
</dbReference>
<dbReference type="Pfam" id="PF01979">
    <property type="entry name" value="Amidohydro_1"/>
    <property type="match status" value="1"/>
</dbReference>
<dbReference type="InterPro" id="IPR032466">
    <property type="entry name" value="Metal_Hydrolase"/>
</dbReference>
<dbReference type="CDD" id="cd01299">
    <property type="entry name" value="Met_dep_hydrolase_A"/>
    <property type="match status" value="1"/>
</dbReference>
<dbReference type="EMBL" id="CDHN01000007">
    <property type="protein sequence ID" value="CEJ94400.1"/>
    <property type="molecule type" value="Genomic_DNA"/>
</dbReference>
<reference evidence="3 4" key="1">
    <citation type="journal article" date="2015" name="Genome Announc.">
        <title>Draft Genome Sequence and Gene Annotation of the Entomopathogenic Fungus Verticillium hemipterigenum.</title>
        <authorList>
            <person name="Horn F."/>
            <person name="Habel A."/>
            <person name="Scharf D.H."/>
            <person name="Dworschak J."/>
            <person name="Brakhage A.A."/>
            <person name="Guthke R."/>
            <person name="Hertweck C."/>
            <person name="Linde J."/>
        </authorList>
    </citation>
    <scope>NUCLEOTIDE SEQUENCE [LARGE SCALE GENOMIC DNA]</scope>
</reference>
<keyword evidence="4" id="KW-1185">Reference proteome</keyword>
<gene>
    <name evidence="3" type="ORF">VHEMI09938</name>
</gene>
<feature type="region of interest" description="Disordered" evidence="1">
    <location>
        <begin position="1"/>
        <end position="24"/>
    </location>
</feature>
<accession>A0A0A1TQY1</accession>
<evidence type="ECO:0000259" key="2">
    <source>
        <dbReference type="Pfam" id="PF01979"/>
    </source>
</evidence>
<protein>
    <recommendedName>
        <fullName evidence="2">Amidohydrolase-related domain-containing protein</fullName>
    </recommendedName>
</protein>
<dbReference type="OrthoDB" id="5595695at2759"/>
<evidence type="ECO:0000256" key="1">
    <source>
        <dbReference type="SAM" id="MobiDB-lite"/>
    </source>
</evidence>
<dbReference type="Gene3D" id="2.30.40.10">
    <property type="entry name" value="Urease, subunit C, domain 1"/>
    <property type="match status" value="1"/>
</dbReference>
<dbReference type="InterPro" id="IPR057744">
    <property type="entry name" value="OTAase-like"/>
</dbReference>